<dbReference type="InterPro" id="IPR021838">
    <property type="entry name" value="DUF3431"/>
</dbReference>
<keyword evidence="1" id="KW-0812">Transmembrane</keyword>
<dbReference type="EMBL" id="ML742239">
    <property type="protein sequence ID" value="KAE8146854.1"/>
    <property type="molecule type" value="Genomic_DNA"/>
</dbReference>
<evidence type="ECO:0000313" key="3">
    <source>
        <dbReference type="Proteomes" id="UP000325780"/>
    </source>
</evidence>
<gene>
    <name evidence="2" type="ORF">BDV25DRAFT_44152</name>
</gene>
<accession>A0A5N6TKG9</accession>
<proteinExistence type="predicted"/>
<evidence type="ECO:0000256" key="1">
    <source>
        <dbReference type="SAM" id="Phobius"/>
    </source>
</evidence>
<organism evidence="2 3">
    <name type="scientific">Aspergillus avenaceus</name>
    <dbReference type="NCBI Taxonomy" id="36643"/>
    <lineage>
        <taxon>Eukaryota</taxon>
        <taxon>Fungi</taxon>
        <taxon>Dikarya</taxon>
        <taxon>Ascomycota</taxon>
        <taxon>Pezizomycotina</taxon>
        <taxon>Eurotiomycetes</taxon>
        <taxon>Eurotiomycetidae</taxon>
        <taxon>Eurotiales</taxon>
        <taxon>Aspergillaceae</taxon>
        <taxon>Aspergillus</taxon>
        <taxon>Aspergillus subgen. Circumdati</taxon>
    </lineage>
</organism>
<protein>
    <submittedName>
        <fullName evidence="2">Uncharacterized protein</fullName>
    </submittedName>
</protein>
<sequence>MSLGVSSRPRRWVIGASTICLLITSLYVYFFVPRHGGNIYRLVTVPRPVAKTNSRTLVVARTKDADTSWVQELVAQDAMLSSAVYTVDSQEPSNNLTVPVNKGHEVMVYLTYIIEHYFELADITVFMHADRITWHNNDLMDMDSALMMRRLRNDYVYKRGYANLRCQQSPGCPAHIRPVSNGGRFDPLAPEAAAIGNAWKDLFPEERMPAVLAQPCCSQFAVSAEVVRRVPLMDYVSWRNWLIETKLDDGLSGRVWEYLWQWIFTGEAEVCPDERDCYCDGYGFCLGDEEYEEFFMDQFEVRRLHGELQKVVDGEKVKTIKNEMDALQRRLDEIKAMARMSR</sequence>
<dbReference type="OrthoDB" id="426718at2759"/>
<dbReference type="PANTHER" id="PTHR37490:SF3">
    <property type="entry name" value="DUF3431 DOMAIN CONTAINING PROTEIN"/>
    <property type="match status" value="1"/>
</dbReference>
<name>A0A5N6TKG9_ASPAV</name>
<keyword evidence="3" id="KW-1185">Reference proteome</keyword>
<dbReference type="AlphaFoldDB" id="A0A5N6TKG9"/>
<feature type="transmembrane region" description="Helical" evidence="1">
    <location>
        <begin position="12"/>
        <end position="32"/>
    </location>
</feature>
<keyword evidence="1" id="KW-0472">Membrane</keyword>
<dbReference type="Pfam" id="PF11913">
    <property type="entry name" value="DUF3431"/>
    <property type="match status" value="1"/>
</dbReference>
<dbReference type="Proteomes" id="UP000325780">
    <property type="component" value="Unassembled WGS sequence"/>
</dbReference>
<dbReference type="PANTHER" id="PTHR37490">
    <property type="entry name" value="EXPRESSED PROTEIN"/>
    <property type="match status" value="1"/>
</dbReference>
<reference evidence="2 3" key="1">
    <citation type="submission" date="2019-04" db="EMBL/GenBank/DDBJ databases">
        <title>Friends and foes A comparative genomics study of 23 Aspergillus species from section Flavi.</title>
        <authorList>
            <consortium name="DOE Joint Genome Institute"/>
            <person name="Kjaerbolling I."/>
            <person name="Vesth T."/>
            <person name="Frisvad J.C."/>
            <person name="Nybo J.L."/>
            <person name="Theobald S."/>
            <person name="Kildgaard S."/>
            <person name="Isbrandt T."/>
            <person name="Kuo A."/>
            <person name="Sato A."/>
            <person name="Lyhne E.K."/>
            <person name="Kogle M.E."/>
            <person name="Wiebenga A."/>
            <person name="Kun R.S."/>
            <person name="Lubbers R.J."/>
            <person name="Makela M.R."/>
            <person name="Barry K."/>
            <person name="Chovatia M."/>
            <person name="Clum A."/>
            <person name="Daum C."/>
            <person name="Haridas S."/>
            <person name="He G."/>
            <person name="LaButti K."/>
            <person name="Lipzen A."/>
            <person name="Mondo S."/>
            <person name="Riley R."/>
            <person name="Salamov A."/>
            <person name="Simmons B.A."/>
            <person name="Magnuson J.K."/>
            <person name="Henrissat B."/>
            <person name="Mortensen U.H."/>
            <person name="Larsen T.O."/>
            <person name="Devries R.P."/>
            <person name="Grigoriev I.V."/>
            <person name="Machida M."/>
            <person name="Baker S.E."/>
            <person name="Andersen M.R."/>
        </authorList>
    </citation>
    <scope>NUCLEOTIDE SEQUENCE [LARGE SCALE GENOMIC DNA]</scope>
    <source>
        <strain evidence="2 3">IBT 18842</strain>
    </source>
</reference>
<keyword evidence="1" id="KW-1133">Transmembrane helix</keyword>
<evidence type="ECO:0000313" key="2">
    <source>
        <dbReference type="EMBL" id="KAE8146854.1"/>
    </source>
</evidence>